<evidence type="ECO:0000259" key="5">
    <source>
        <dbReference type="Pfam" id="PF04085"/>
    </source>
</evidence>
<dbReference type="InterPro" id="IPR055342">
    <property type="entry name" value="MreC_beta-barrel_core"/>
</dbReference>
<dbReference type="AlphaFoldDB" id="A0A917LJ67"/>
<comment type="similarity">
    <text evidence="1">Belongs to the MreC family.</text>
</comment>
<evidence type="ECO:0000256" key="1">
    <source>
        <dbReference type="ARBA" id="ARBA00009369"/>
    </source>
</evidence>
<dbReference type="InterPro" id="IPR007221">
    <property type="entry name" value="MreC"/>
</dbReference>
<keyword evidence="3" id="KW-0133">Cell shape</keyword>
<comment type="caution">
    <text evidence="6">The sequence shown here is derived from an EMBL/GenBank/DDBJ whole genome shotgun (WGS) entry which is preliminary data.</text>
</comment>
<dbReference type="PANTHER" id="PTHR34138:SF1">
    <property type="entry name" value="CELL SHAPE-DETERMINING PROTEIN MREC"/>
    <property type="match status" value="1"/>
</dbReference>
<name>A0A917LJ67_9FLAO</name>
<organism evidence="6 7">
    <name type="scientific">Bizionia arctica</name>
    <dbReference type="NCBI Taxonomy" id="1495645"/>
    <lineage>
        <taxon>Bacteria</taxon>
        <taxon>Pseudomonadati</taxon>
        <taxon>Bacteroidota</taxon>
        <taxon>Flavobacteriia</taxon>
        <taxon>Flavobacteriales</taxon>
        <taxon>Flavobacteriaceae</taxon>
        <taxon>Bizionia</taxon>
    </lineage>
</organism>
<dbReference type="NCBIfam" id="NF010532">
    <property type="entry name" value="PRK13922.9-3"/>
    <property type="match status" value="1"/>
</dbReference>
<evidence type="ECO:0000256" key="4">
    <source>
        <dbReference type="ARBA" id="ARBA00032089"/>
    </source>
</evidence>
<dbReference type="PANTHER" id="PTHR34138">
    <property type="entry name" value="CELL SHAPE-DETERMINING PROTEIN MREC"/>
    <property type="match status" value="1"/>
</dbReference>
<evidence type="ECO:0000313" key="6">
    <source>
        <dbReference type="EMBL" id="GGG32504.1"/>
    </source>
</evidence>
<gene>
    <name evidence="6" type="primary">mreC</name>
    <name evidence="6" type="ORF">GCM10010976_00390</name>
</gene>
<sequence>MSGGIYNSVNNVSEYIHLEKQNELLQKENNDLKSLLYNTTDSLNRSFTDTTYSGISYKFTPAIVIKNSYSLSNNVLLLNKGRRDSIQQDFGVISSEGLVGIIDNTSKKYATVISVLNTSSQISAQLKKSNHFGSLIWNGKSPYLVQLTEIPKIAPIEIGDTIITSGRSSIFPKNIPIGTIDSFNLDTAQNYYVIHVKLFNDMTSMEHVYIIENKDSNEINKLINNTNE</sequence>
<accession>A0A917LJ67</accession>
<dbReference type="PIRSF" id="PIRSF038471">
    <property type="entry name" value="MreC"/>
    <property type="match status" value="1"/>
</dbReference>
<evidence type="ECO:0000313" key="7">
    <source>
        <dbReference type="Proteomes" id="UP000625976"/>
    </source>
</evidence>
<keyword evidence="7" id="KW-1185">Reference proteome</keyword>
<evidence type="ECO:0000256" key="2">
    <source>
        <dbReference type="ARBA" id="ARBA00013855"/>
    </source>
</evidence>
<proteinExistence type="inferred from homology"/>
<dbReference type="Gene3D" id="2.40.10.340">
    <property type="entry name" value="Rod shape-determining protein MreC, domain 1"/>
    <property type="match status" value="1"/>
</dbReference>
<dbReference type="GO" id="GO:0008360">
    <property type="term" value="P:regulation of cell shape"/>
    <property type="evidence" value="ECO:0007669"/>
    <property type="project" value="UniProtKB-KW"/>
</dbReference>
<dbReference type="InterPro" id="IPR042177">
    <property type="entry name" value="Cell/Rod_1"/>
</dbReference>
<dbReference type="Proteomes" id="UP000625976">
    <property type="component" value="Unassembled WGS sequence"/>
</dbReference>
<feature type="domain" description="Rod shape-determining protein MreC beta-barrel core" evidence="5">
    <location>
        <begin position="64"/>
        <end position="212"/>
    </location>
</feature>
<dbReference type="InterPro" id="IPR042175">
    <property type="entry name" value="Cell/Rod_MreC_2"/>
</dbReference>
<dbReference type="EMBL" id="BMFQ01000001">
    <property type="protein sequence ID" value="GGG32504.1"/>
    <property type="molecule type" value="Genomic_DNA"/>
</dbReference>
<reference evidence="6" key="2">
    <citation type="submission" date="2020-09" db="EMBL/GenBank/DDBJ databases">
        <authorList>
            <person name="Sun Q."/>
            <person name="Zhou Y."/>
        </authorList>
    </citation>
    <scope>NUCLEOTIDE SEQUENCE</scope>
    <source>
        <strain evidence="6">CGMCC 1.12751</strain>
    </source>
</reference>
<dbReference type="Gene3D" id="2.40.10.350">
    <property type="entry name" value="Rod shape-determining protein MreC, domain 2"/>
    <property type="match status" value="1"/>
</dbReference>
<reference evidence="6" key="1">
    <citation type="journal article" date="2014" name="Int. J. Syst. Evol. Microbiol.">
        <title>Complete genome sequence of Corynebacterium casei LMG S-19264T (=DSM 44701T), isolated from a smear-ripened cheese.</title>
        <authorList>
            <consortium name="US DOE Joint Genome Institute (JGI-PGF)"/>
            <person name="Walter F."/>
            <person name="Albersmeier A."/>
            <person name="Kalinowski J."/>
            <person name="Ruckert C."/>
        </authorList>
    </citation>
    <scope>NUCLEOTIDE SEQUENCE</scope>
    <source>
        <strain evidence="6">CGMCC 1.12751</strain>
    </source>
</reference>
<evidence type="ECO:0000256" key="3">
    <source>
        <dbReference type="ARBA" id="ARBA00022960"/>
    </source>
</evidence>
<dbReference type="GO" id="GO:0005886">
    <property type="term" value="C:plasma membrane"/>
    <property type="evidence" value="ECO:0007669"/>
    <property type="project" value="TreeGrafter"/>
</dbReference>
<dbReference type="Pfam" id="PF04085">
    <property type="entry name" value="MreC"/>
    <property type="match status" value="1"/>
</dbReference>
<protein>
    <recommendedName>
        <fullName evidence="2">Cell shape-determining protein MreC</fullName>
    </recommendedName>
    <alternativeName>
        <fullName evidence="4">Cell shape protein MreC</fullName>
    </alternativeName>
</protein>